<evidence type="ECO:0000313" key="2">
    <source>
        <dbReference type="Proteomes" id="UP000537825"/>
    </source>
</evidence>
<accession>A0A7X4Y703</accession>
<dbReference type="Gene3D" id="2.160.10.10">
    <property type="entry name" value="Hexapeptide repeat proteins"/>
    <property type="match status" value="1"/>
</dbReference>
<sequence length="173" mass="17754">MEPLRALRSDRARVVDAVRDRGARFPRAAALADPSLWAVGLLRWGAVLRRGLGTSLGLSTLLRVGFHIDVWTDDIGPGLRLPHPFNIVIGDGVEIGPECTLLHGVTVQRGAGTRIGRGVVLANGTTVLAGASVGDGCLVGAASVVRGAIPPASVAVGVPARVVRASRPGEAAP</sequence>
<gene>
    <name evidence="1" type="ORF">GTZ93_07850</name>
</gene>
<dbReference type="AlphaFoldDB" id="A0A7X4Y703"/>
<evidence type="ECO:0008006" key="3">
    <source>
        <dbReference type="Google" id="ProtNLM"/>
    </source>
</evidence>
<dbReference type="EMBL" id="JAAAPK010000002">
    <property type="protein sequence ID" value="NBC39746.1"/>
    <property type="molecule type" value="Genomic_DNA"/>
</dbReference>
<dbReference type="RefSeq" id="WP_158627507.1">
    <property type="nucleotide sequence ID" value="NZ_CBCSLE010000005.1"/>
</dbReference>
<dbReference type="Proteomes" id="UP000537825">
    <property type="component" value="Unassembled WGS sequence"/>
</dbReference>
<dbReference type="SUPFAM" id="SSF51161">
    <property type="entry name" value="Trimeric LpxA-like enzymes"/>
    <property type="match status" value="1"/>
</dbReference>
<dbReference type="PANTHER" id="PTHR42811">
    <property type="entry name" value="SERINE ACETYLTRANSFERASE"/>
    <property type="match status" value="1"/>
</dbReference>
<dbReference type="InterPro" id="IPR011004">
    <property type="entry name" value="Trimer_LpxA-like_sf"/>
</dbReference>
<comment type="caution">
    <text evidence="1">The sequence shown here is derived from an EMBL/GenBank/DDBJ whole genome shotgun (WGS) entry which is preliminary data.</text>
</comment>
<reference evidence="1 2" key="1">
    <citation type="submission" date="2020-01" db="EMBL/GenBank/DDBJ databases">
        <title>The draft genome sequence of Corallococcus exiguus DSM 14696.</title>
        <authorList>
            <person name="Zhang X."/>
            <person name="Zhu H."/>
        </authorList>
    </citation>
    <scope>NUCLEOTIDE SEQUENCE [LARGE SCALE GENOMIC DNA]</scope>
    <source>
        <strain evidence="1 2">DSM 14696</strain>
    </source>
</reference>
<keyword evidence="2" id="KW-1185">Reference proteome</keyword>
<name>A0A7X4Y703_9BACT</name>
<proteinExistence type="predicted"/>
<organism evidence="1 2">
    <name type="scientific">Corallococcus exiguus</name>
    <dbReference type="NCBI Taxonomy" id="83462"/>
    <lineage>
        <taxon>Bacteria</taxon>
        <taxon>Pseudomonadati</taxon>
        <taxon>Myxococcota</taxon>
        <taxon>Myxococcia</taxon>
        <taxon>Myxococcales</taxon>
        <taxon>Cystobacterineae</taxon>
        <taxon>Myxococcaceae</taxon>
        <taxon>Corallococcus</taxon>
    </lineage>
</organism>
<evidence type="ECO:0000313" key="1">
    <source>
        <dbReference type="EMBL" id="NBC39746.1"/>
    </source>
</evidence>
<protein>
    <recommendedName>
        <fullName evidence="3">Serine acetyltransferase</fullName>
    </recommendedName>
</protein>